<dbReference type="RefSeq" id="WP_046518647.1">
    <property type="nucleotide sequence ID" value="NZ_LAVS01000003.1"/>
</dbReference>
<dbReference type="InterPro" id="IPR050765">
    <property type="entry name" value="Riboflavin_Biosynth_HTPR"/>
</dbReference>
<dbReference type="Pfam" id="PF01872">
    <property type="entry name" value="RibD_C"/>
    <property type="match status" value="1"/>
</dbReference>
<proteinExistence type="predicted"/>
<dbReference type="PANTHER" id="PTHR38011:SF11">
    <property type="entry name" value="2,5-DIAMINO-6-RIBOSYLAMINO-4(3H)-PYRIMIDINONE 5'-PHOSPHATE REDUCTASE"/>
    <property type="match status" value="1"/>
</dbReference>
<dbReference type="Gene3D" id="3.40.430.10">
    <property type="entry name" value="Dihydrofolate Reductase, subunit A"/>
    <property type="match status" value="1"/>
</dbReference>
<dbReference type="PANTHER" id="PTHR38011">
    <property type="entry name" value="DIHYDROFOLATE REDUCTASE FAMILY PROTEIN (AFU_ORTHOLOGUE AFUA_8G06820)"/>
    <property type="match status" value="1"/>
</dbReference>
<evidence type="ECO:0000313" key="3">
    <source>
        <dbReference type="Proteomes" id="UP000276260"/>
    </source>
</evidence>
<dbReference type="SUPFAM" id="SSF53597">
    <property type="entry name" value="Dihydrofolate reductase-like"/>
    <property type="match status" value="1"/>
</dbReference>
<dbReference type="InterPro" id="IPR002734">
    <property type="entry name" value="RibDG_C"/>
</dbReference>
<gene>
    <name evidence="2" type="ORF">EIK76_09025</name>
</gene>
<dbReference type="InterPro" id="IPR024072">
    <property type="entry name" value="DHFR-like_dom_sf"/>
</dbReference>
<dbReference type="OrthoDB" id="9782335at2"/>
<dbReference type="GO" id="GO:0009231">
    <property type="term" value="P:riboflavin biosynthetic process"/>
    <property type="evidence" value="ECO:0007669"/>
    <property type="project" value="InterPro"/>
</dbReference>
<dbReference type="GO" id="GO:0008703">
    <property type="term" value="F:5-amino-6-(5-phosphoribosylamino)uracil reductase activity"/>
    <property type="evidence" value="ECO:0007669"/>
    <property type="project" value="InterPro"/>
</dbReference>
<dbReference type="AlphaFoldDB" id="A0A3P3QKQ6"/>
<dbReference type="EMBL" id="RRCF01000002">
    <property type="protein sequence ID" value="RRJ21019.1"/>
    <property type="molecule type" value="Genomic_DNA"/>
</dbReference>
<organism evidence="2 3">
    <name type="scientific">Rheinheimera mesophila</name>
    <dbReference type="NCBI Taxonomy" id="1547515"/>
    <lineage>
        <taxon>Bacteria</taxon>
        <taxon>Pseudomonadati</taxon>
        <taxon>Pseudomonadota</taxon>
        <taxon>Gammaproteobacteria</taxon>
        <taxon>Chromatiales</taxon>
        <taxon>Chromatiaceae</taxon>
        <taxon>Rheinheimera</taxon>
    </lineage>
</organism>
<protein>
    <submittedName>
        <fullName evidence="2">Dihydrofolate reductase</fullName>
    </submittedName>
</protein>
<reference evidence="2 3" key="1">
    <citation type="submission" date="2018-11" db="EMBL/GenBank/DDBJ databases">
        <title>Draft genome analysis of Rheinheimera mesophila isolated from an industrial waste site.</title>
        <authorList>
            <person name="Yu Q."/>
            <person name="Qi Y."/>
            <person name="Zhang H."/>
            <person name="Lu Y."/>
            <person name="Pu J."/>
        </authorList>
    </citation>
    <scope>NUCLEOTIDE SEQUENCE [LARGE SCALE GENOMIC DNA]</scope>
    <source>
        <strain evidence="2 3">IITR13</strain>
    </source>
</reference>
<accession>A0A3P3QKQ6</accession>
<keyword evidence="3" id="KW-1185">Reference proteome</keyword>
<feature type="domain" description="Bacterial bifunctional deaminase-reductase C-terminal" evidence="1">
    <location>
        <begin position="3"/>
        <end position="169"/>
    </location>
</feature>
<evidence type="ECO:0000313" key="2">
    <source>
        <dbReference type="EMBL" id="RRJ21019.1"/>
    </source>
</evidence>
<name>A0A3P3QKQ6_9GAMM</name>
<sequence length="177" mass="19751">MEVKVFIATSLDGFIAKKDGDINWLTSATDSTDDHGYGAFMAGIDVMLMGRITFEKVLSFGIDWPYPVKTVVLSHQLRSADLPPELQDKVDIRQGAMVDIIHQLKQQGYKAVYLDGGNIIQQGLRHQLVDELTLTRIPVLIGEGITLFGALPADLKLQHLETRVYQSGFVQSRYSCR</sequence>
<comment type="caution">
    <text evidence="2">The sequence shown here is derived from an EMBL/GenBank/DDBJ whole genome shotgun (WGS) entry which is preliminary data.</text>
</comment>
<evidence type="ECO:0000259" key="1">
    <source>
        <dbReference type="Pfam" id="PF01872"/>
    </source>
</evidence>
<dbReference type="Proteomes" id="UP000276260">
    <property type="component" value="Unassembled WGS sequence"/>
</dbReference>